<dbReference type="Gramene" id="KCW90106">
    <property type="protein sequence ID" value="KCW90106"/>
    <property type="gene ID" value="EUGRSUZ_A02301"/>
</dbReference>
<protein>
    <submittedName>
        <fullName evidence="2">Uncharacterized protein</fullName>
    </submittedName>
</protein>
<name>A0A059DI77_EUCGR</name>
<feature type="transmembrane region" description="Helical" evidence="1">
    <location>
        <begin position="59"/>
        <end position="77"/>
    </location>
</feature>
<proteinExistence type="predicted"/>
<keyword evidence="1" id="KW-1133">Transmembrane helix</keyword>
<reference evidence="2" key="1">
    <citation type="submission" date="2013-07" db="EMBL/GenBank/DDBJ databases">
        <title>The genome of Eucalyptus grandis.</title>
        <authorList>
            <person name="Schmutz J."/>
            <person name="Hayes R."/>
            <person name="Myburg A."/>
            <person name="Tuskan G."/>
            <person name="Grattapaglia D."/>
            <person name="Rokhsar D.S."/>
        </authorList>
    </citation>
    <scope>NUCLEOTIDE SEQUENCE</scope>
    <source>
        <tissue evidence="2">Leaf extractions</tissue>
    </source>
</reference>
<accession>A0A059DI77</accession>
<organism evidence="2">
    <name type="scientific">Eucalyptus grandis</name>
    <name type="common">Flooded gum</name>
    <dbReference type="NCBI Taxonomy" id="71139"/>
    <lineage>
        <taxon>Eukaryota</taxon>
        <taxon>Viridiplantae</taxon>
        <taxon>Streptophyta</taxon>
        <taxon>Embryophyta</taxon>
        <taxon>Tracheophyta</taxon>
        <taxon>Spermatophyta</taxon>
        <taxon>Magnoliopsida</taxon>
        <taxon>eudicotyledons</taxon>
        <taxon>Gunneridae</taxon>
        <taxon>Pentapetalae</taxon>
        <taxon>rosids</taxon>
        <taxon>malvids</taxon>
        <taxon>Myrtales</taxon>
        <taxon>Myrtaceae</taxon>
        <taxon>Myrtoideae</taxon>
        <taxon>Eucalypteae</taxon>
        <taxon>Eucalyptus</taxon>
    </lineage>
</organism>
<keyword evidence="1" id="KW-0812">Transmembrane</keyword>
<gene>
    <name evidence="2" type="ORF">EUGRSUZ_A02301</name>
</gene>
<dbReference type="AlphaFoldDB" id="A0A059DI77"/>
<evidence type="ECO:0000256" key="1">
    <source>
        <dbReference type="SAM" id="Phobius"/>
    </source>
</evidence>
<dbReference type="InParanoid" id="A0A059DI77"/>
<evidence type="ECO:0000313" key="2">
    <source>
        <dbReference type="EMBL" id="KCW90106.1"/>
    </source>
</evidence>
<keyword evidence="1" id="KW-0472">Membrane</keyword>
<dbReference type="EMBL" id="KK198753">
    <property type="protein sequence ID" value="KCW90106.1"/>
    <property type="molecule type" value="Genomic_DNA"/>
</dbReference>
<sequence>MRKKFDKQDSFFILFFSRKHSRPYRNNLYIATFIYTWSTNVPTGEKNLKKKPGKSLKGVEAFSGAVFSFFLGFNAYLA</sequence>